<feature type="region of interest" description="Disordered" evidence="1">
    <location>
        <begin position="1"/>
        <end position="22"/>
    </location>
</feature>
<accession>A0A0B0PFN0</accession>
<dbReference type="EMBL" id="KN424265">
    <property type="protein sequence ID" value="KHG23239.1"/>
    <property type="molecule type" value="Genomic_DNA"/>
</dbReference>
<evidence type="ECO:0000313" key="2">
    <source>
        <dbReference type="EMBL" id="KHG23239.1"/>
    </source>
</evidence>
<organism evidence="2 3">
    <name type="scientific">Gossypium arboreum</name>
    <name type="common">Tree cotton</name>
    <name type="synonym">Gossypium nanking</name>
    <dbReference type="NCBI Taxonomy" id="29729"/>
    <lineage>
        <taxon>Eukaryota</taxon>
        <taxon>Viridiplantae</taxon>
        <taxon>Streptophyta</taxon>
        <taxon>Embryophyta</taxon>
        <taxon>Tracheophyta</taxon>
        <taxon>Spermatophyta</taxon>
        <taxon>Magnoliopsida</taxon>
        <taxon>eudicotyledons</taxon>
        <taxon>Gunneridae</taxon>
        <taxon>Pentapetalae</taxon>
        <taxon>rosids</taxon>
        <taxon>malvids</taxon>
        <taxon>Malvales</taxon>
        <taxon>Malvaceae</taxon>
        <taxon>Malvoideae</taxon>
        <taxon>Gossypium</taxon>
    </lineage>
</organism>
<dbReference type="Proteomes" id="UP000032142">
    <property type="component" value="Unassembled WGS sequence"/>
</dbReference>
<sequence length="50" mass="5886">MRWTERRLPEQKEHQSKSKLSNTGQIWSSLKVFTLFSLHDNKQRGATVEA</sequence>
<protein>
    <submittedName>
        <fullName evidence="2">Uncharacterized protein</fullName>
    </submittedName>
</protein>
<gene>
    <name evidence="2" type="ORF">F383_29947</name>
</gene>
<dbReference type="AlphaFoldDB" id="A0A0B0PFN0"/>
<keyword evidence="3" id="KW-1185">Reference proteome</keyword>
<name>A0A0B0PFN0_GOSAR</name>
<reference evidence="3" key="1">
    <citation type="submission" date="2014-09" db="EMBL/GenBank/DDBJ databases">
        <authorList>
            <person name="Mudge J."/>
            <person name="Ramaraj T."/>
            <person name="Lindquist I.E."/>
            <person name="Bharti A.K."/>
            <person name="Sundararajan A."/>
            <person name="Cameron C.T."/>
            <person name="Woodward J.E."/>
            <person name="May G.D."/>
            <person name="Brubaker C."/>
            <person name="Broadhvest J."/>
            <person name="Wilkins T.A."/>
        </authorList>
    </citation>
    <scope>NUCLEOTIDE SEQUENCE</scope>
    <source>
        <strain evidence="3">cv. AKA8401</strain>
    </source>
</reference>
<evidence type="ECO:0000256" key="1">
    <source>
        <dbReference type="SAM" id="MobiDB-lite"/>
    </source>
</evidence>
<proteinExistence type="predicted"/>
<evidence type="ECO:0000313" key="3">
    <source>
        <dbReference type="Proteomes" id="UP000032142"/>
    </source>
</evidence>
<feature type="compositionally biased region" description="Basic and acidic residues" evidence="1">
    <location>
        <begin position="1"/>
        <end position="16"/>
    </location>
</feature>